<dbReference type="EMBL" id="PKGU01000001">
    <property type="protein sequence ID" value="PKZ16120.1"/>
    <property type="molecule type" value="Genomic_DNA"/>
</dbReference>
<dbReference type="GO" id="GO:0030313">
    <property type="term" value="C:cell envelope"/>
    <property type="evidence" value="ECO:0007669"/>
    <property type="project" value="UniProtKB-SubCell"/>
</dbReference>
<dbReference type="RefSeq" id="WP_021618501.1">
    <property type="nucleotide sequence ID" value="NZ_JASODL010000002.1"/>
</dbReference>
<feature type="signal peptide" evidence="6">
    <location>
        <begin position="1"/>
        <end position="33"/>
    </location>
</feature>
<feature type="compositionally biased region" description="Polar residues" evidence="5">
    <location>
        <begin position="318"/>
        <end position="328"/>
    </location>
</feature>
<dbReference type="Proteomes" id="UP000242263">
    <property type="component" value="Unassembled WGS sequence"/>
</dbReference>
<evidence type="ECO:0000256" key="1">
    <source>
        <dbReference type="ARBA" id="ARBA00004196"/>
    </source>
</evidence>
<feature type="chain" id="PRO_5039691912" evidence="6">
    <location>
        <begin position="34"/>
        <end position="340"/>
    </location>
</feature>
<keyword evidence="4 6" id="KW-0732">Signal</keyword>
<sequence length="340" mass="36915">MKMHRNFDVKTIIRRTVATLTVGAALFSVSACGAKSADKTEKKTDTSQKTTAKDPLTVVASVNQWGSLAQEIGGDHVKVTSIINSSNVEAHDYEPSTAEIAQLTAANIAVVNGGHYDEWATKALSSAKSVQSVNAASIIGASESDNPHLWFSSDARKAVAESLKKTYAQLLPASKDYFQKQYDAWLKSETELDNTMNEFKNKYADTPYAATESVAYYLYSDLGLKDVTPEGYANASANESEPTAADLQAFQSIIEGHQIKFLVNNPQESSDATNMLTGTAGKSDIPVVNITEQIPSQYTTLHAWIKALVENLTATLDTGVNPDTTVYEQSEHSDHDHDHD</sequence>
<evidence type="ECO:0000256" key="3">
    <source>
        <dbReference type="ARBA" id="ARBA00022723"/>
    </source>
</evidence>
<keyword evidence="3" id="KW-0479">Metal-binding</keyword>
<dbReference type="GO" id="GO:0046872">
    <property type="term" value="F:metal ion binding"/>
    <property type="evidence" value="ECO:0007669"/>
    <property type="project" value="UniProtKB-KW"/>
</dbReference>
<name>A0A2I1J540_9BIFI</name>
<comment type="subcellular location">
    <subcellularLocation>
        <location evidence="1">Cell envelope</location>
    </subcellularLocation>
</comment>
<evidence type="ECO:0000313" key="8">
    <source>
        <dbReference type="Proteomes" id="UP000242263"/>
    </source>
</evidence>
<dbReference type="PROSITE" id="PS51257">
    <property type="entry name" value="PROKAR_LIPOPROTEIN"/>
    <property type="match status" value="1"/>
</dbReference>
<dbReference type="GO" id="GO:0030001">
    <property type="term" value="P:metal ion transport"/>
    <property type="evidence" value="ECO:0007669"/>
    <property type="project" value="InterPro"/>
</dbReference>
<organism evidence="7 8">
    <name type="scientific">Alloscardovia omnicolens</name>
    <dbReference type="NCBI Taxonomy" id="419015"/>
    <lineage>
        <taxon>Bacteria</taxon>
        <taxon>Bacillati</taxon>
        <taxon>Actinomycetota</taxon>
        <taxon>Actinomycetes</taxon>
        <taxon>Bifidobacteriales</taxon>
        <taxon>Bifidobacteriaceae</taxon>
        <taxon>Alloscardovia</taxon>
    </lineage>
</organism>
<reference evidence="7 8" key="1">
    <citation type="submission" date="2017-12" db="EMBL/GenBank/DDBJ databases">
        <title>Phylogenetic diversity of female urinary microbiome.</title>
        <authorList>
            <person name="Thomas-White K."/>
            <person name="Wolfe A.J."/>
        </authorList>
    </citation>
    <scope>NUCLEOTIDE SEQUENCE [LARGE SCALE GENOMIC DNA]</scope>
    <source>
        <strain evidence="7 8">UMB0064</strain>
    </source>
</reference>
<accession>A0A2I1J540</accession>
<keyword evidence="2" id="KW-0813">Transport</keyword>
<evidence type="ECO:0000313" key="7">
    <source>
        <dbReference type="EMBL" id="PKZ16120.1"/>
    </source>
</evidence>
<dbReference type="Pfam" id="PF01297">
    <property type="entry name" value="ZnuA"/>
    <property type="match status" value="1"/>
</dbReference>
<dbReference type="AlphaFoldDB" id="A0A2I1J540"/>
<dbReference type="InterPro" id="IPR050492">
    <property type="entry name" value="Bact_metal-bind_prot9"/>
</dbReference>
<evidence type="ECO:0000256" key="4">
    <source>
        <dbReference type="ARBA" id="ARBA00022729"/>
    </source>
</evidence>
<dbReference type="InterPro" id="IPR006127">
    <property type="entry name" value="ZnuA-like"/>
</dbReference>
<dbReference type="PANTHER" id="PTHR42953">
    <property type="entry name" value="HIGH-AFFINITY ZINC UPTAKE SYSTEM PROTEIN ZNUA-RELATED"/>
    <property type="match status" value="1"/>
</dbReference>
<protein>
    <submittedName>
        <fullName evidence="7">ABC transporter substrate-binding protein</fullName>
    </submittedName>
</protein>
<gene>
    <name evidence="7" type="ORF">CYJ32_01410</name>
</gene>
<dbReference type="PANTHER" id="PTHR42953:SF1">
    <property type="entry name" value="METAL-BINDING PROTEIN HI_0362-RELATED"/>
    <property type="match status" value="1"/>
</dbReference>
<proteinExistence type="predicted"/>
<feature type="compositionally biased region" description="Basic and acidic residues" evidence="5">
    <location>
        <begin position="329"/>
        <end position="340"/>
    </location>
</feature>
<evidence type="ECO:0000256" key="6">
    <source>
        <dbReference type="SAM" id="SignalP"/>
    </source>
</evidence>
<feature type="region of interest" description="Disordered" evidence="5">
    <location>
        <begin position="318"/>
        <end position="340"/>
    </location>
</feature>
<dbReference type="SUPFAM" id="SSF53807">
    <property type="entry name" value="Helical backbone' metal receptor"/>
    <property type="match status" value="1"/>
</dbReference>
<evidence type="ECO:0000256" key="2">
    <source>
        <dbReference type="ARBA" id="ARBA00022448"/>
    </source>
</evidence>
<dbReference type="Gene3D" id="3.40.50.1980">
    <property type="entry name" value="Nitrogenase molybdenum iron protein domain"/>
    <property type="match status" value="2"/>
</dbReference>
<comment type="caution">
    <text evidence="7">The sequence shown here is derived from an EMBL/GenBank/DDBJ whole genome shotgun (WGS) entry which is preliminary data.</text>
</comment>
<evidence type="ECO:0000256" key="5">
    <source>
        <dbReference type="SAM" id="MobiDB-lite"/>
    </source>
</evidence>